<dbReference type="AlphaFoldDB" id="A0A844BG49"/>
<comment type="similarity">
    <text evidence="1">Belongs to the thioesterase PaaI family.</text>
</comment>
<dbReference type="InterPro" id="IPR003736">
    <property type="entry name" value="PAAI_dom"/>
</dbReference>
<dbReference type="SUPFAM" id="SSF54637">
    <property type="entry name" value="Thioesterase/thiol ester dehydrase-isomerase"/>
    <property type="match status" value="1"/>
</dbReference>
<gene>
    <name evidence="4" type="primary">paaI</name>
    <name evidence="4" type="ORF">GH815_03560</name>
</gene>
<dbReference type="Pfam" id="PF03061">
    <property type="entry name" value="4HBT"/>
    <property type="match status" value="1"/>
</dbReference>
<dbReference type="InterPro" id="IPR052723">
    <property type="entry name" value="Acyl-CoA_thioesterase_PaaI"/>
</dbReference>
<comment type="caution">
    <text evidence="4">The sequence shown here is derived from an EMBL/GenBank/DDBJ whole genome shotgun (WGS) entry which is preliminary data.</text>
</comment>
<evidence type="ECO:0000313" key="5">
    <source>
        <dbReference type="Proteomes" id="UP000466730"/>
    </source>
</evidence>
<dbReference type="InterPro" id="IPR006683">
    <property type="entry name" value="Thioestr_dom"/>
</dbReference>
<organism evidence="4 5">
    <name type="scientific">Rhodovulum strictum</name>
    <dbReference type="NCBI Taxonomy" id="58314"/>
    <lineage>
        <taxon>Bacteria</taxon>
        <taxon>Pseudomonadati</taxon>
        <taxon>Pseudomonadota</taxon>
        <taxon>Alphaproteobacteria</taxon>
        <taxon>Rhodobacterales</taxon>
        <taxon>Paracoccaceae</taxon>
        <taxon>Rhodovulum</taxon>
    </lineage>
</organism>
<dbReference type="OrthoDB" id="32575at2"/>
<reference evidence="4 5" key="1">
    <citation type="submission" date="2019-11" db="EMBL/GenBank/DDBJ databases">
        <title>Draft Whole-Genome sequence of the marine photosynthetic bacterium Rhodovulum strictum DSM 11289.</title>
        <authorList>
            <person name="Kyndt J.A."/>
            <person name="Meyer T.E."/>
        </authorList>
    </citation>
    <scope>NUCLEOTIDE SEQUENCE [LARGE SCALE GENOMIC DNA]</scope>
    <source>
        <strain evidence="4 5">DSM 11289</strain>
    </source>
</reference>
<dbReference type="NCBIfam" id="TIGR02286">
    <property type="entry name" value="PaaD"/>
    <property type="match status" value="1"/>
</dbReference>
<name>A0A844BG49_9RHOB</name>
<dbReference type="CDD" id="cd03443">
    <property type="entry name" value="PaaI_thioesterase"/>
    <property type="match status" value="1"/>
</dbReference>
<evidence type="ECO:0000313" key="4">
    <source>
        <dbReference type="EMBL" id="MRH20062.1"/>
    </source>
</evidence>
<dbReference type="Gene3D" id="3.10.129.10">
    <property type="entry name" value="Hotdog Thioesterase"/>
    <property type="match status" value="1"/>
</dbReference>
<proteinExistence type="inferred from homology"/>
<evidence type="ECO:0000256" key="1">
    <source>
        <dbReference type="ARBA" id="ARBA00008324"/>
    </source>
</evidence>
<dbReference type="RefSeq" id="WP_153747379.1">
    <property type="nucleotide sequence ID" value="NZ_BAAADI010000006.1"/>
</dbReference>
<accession>A0A844BG49</accession>
<sequence>MTPKARAEACAAAISAATRAEHWLGIELLAIDEGHAVMRMTVAAHHANGQGVCHGGVIFALADSAFAYACNSRNVSTLAQHGTISFVSPAAVGEVLTATARERSLMGRNGIYDVRVETASGAVVAEMRGMSRAVRGHWIEE</sequence>
<dbReference type="PANTHER" id="PTHR42856">
    <property type="entry name" value="ACYL-COENZYME A THIOESTERASE PAAI"/>
    <property type="match status" value="1"/>
</dbReference>
<feature type="domain" description="Thioesterase" evidence="3">
    <location>
        <begin position="50"/>
        <end position="124"/>
    </location>
</feature>
<dbReference type="PANTHER" id="PTHR42856:SF1">
    <property type="entry name" value="ACYL-COENZYME A THIOESTERASE PAAI"/>
    <property type="match status" value="1"/>
</dbReference>
<keyword evidence="2" id="KW-0378">Hydrolase</keyword>
<dbReference type="Proteomes" id="UP000466730">
    <property type="component" value="Unassembled WGS sequence"/>
</dbReference>
<dbReference type="NCBIfam" id="TIGR00369">
    <property type="entry name" value="unchar_dom_1"/>
    <property type="match status" value="1"/>
</dbReference>
<evidence type="ECO:0000259" key="3">
    <source>
        <dbReference type="Pfam" id="PF03061"/>
    </source>
</evidence>
<keyword evidence="5" id="KW-1185">Reference proteome</keyword>
<protein>
    <submittedName>
        <fullName evidence="4">Hydroxyphenylacetyl-CoA thioesterase PaaI</fullName>
    </submittedName>
</protein>
<dbReference type="EMBL" id="WJPO01000003">
    <property type="protein sequence ID" value="MRH20062.1"/>
    <property type="molecule type" value="Genomic_DNA"/>
</dbReference>
<dbReference type="InterPro" id="IPR029069">
    <property type="entry name" value="HotDog_dom_sf"/>
</dbReference>
<dbReference type="InterPro" id="IPR011973">
    <property type="entry name" value="PaaD"/>
</dbReference>
<dbReference type="GO" id="GO:0016289">
    <property type="term" value="F:acyl-CoA hydrolase activity"/>
    <property type="evidence" value="ECO:0007669"/>
    <property type="project" value="UniProtKB-ARBA"/>
</dbReference>
<dbReference type="FunFam" id="3.10.129.10:FF:000022">
    <property type="entry name" value="Phenylacetic acid degradation protein"/>
    <property type="match status" value="1"/>
</dbReference>
<evidence type="ECO:0000256" key="2">
    <source>
        <dbReference type="ARBA" id="ARBA00022801"/>
    </source>
</evidence>